<evidence type="ECO:0000313" key="3">
    <source>
        <dbReference type="Proteomes" id="UP000035760"/>
    </source>
</evidence>
<dbReference type="EMBL" id="CBTJ020000119">
    <property type="protein sequence ID" value="CDI04797.1"/>
    <property type="molecule type" value="Genomic_DNA"/>
</dbReference>
<organism evidence="2 3">
    <name type="scientific">Candidatus Competibacter denitrificans Run_A_D11</name>
    <dbReference type="NCBI Taxonomy" id="1400863"/>
    <lineage>
        <taxon>Bacteria</taxon>
        <taxon>Pseudomonadati</taxon>
        <taxon>Pseudomonadota</taxon>
        <taxon>Gammaproteobacteria</taxon>
        <taxon>Candidatus Competibacteraceae</taxon>
        <taxon>Candidatus Competibacter</taxon>
    </lineage>
</organism>
<evidence type="ECO:0000256" key="1">
    <source>
        <dbReference type="SAM" id="MobiDB-lite"/>
    </source>
</evidence>
<protein>
    <submittedName>
        <fullName evidence="2">Uncharacterized protein</fullName>
    </submittedName>
</protein>
<evidence type="ECO:0000313" key="2">
    <source>
        <dbReference type="EMBL" id="CDI04797.1"/>
    </source>
</evidence>
<dbReference type="RefSeq" id="WP_048677241.1">
    <property type="nucleotide sequence ID" value="NZ_CBTJ020000119.1"/>
</dbReference>
<gene>
    <name evidence="2" type="ORF">BN873_p70035</name>
</gene>
<feature type="compositionally biased region" description="Polar residues" evidence="1">
    <location>
        <begin position="1"/>
        <end position="11"/>
    </location>
</feature>
<sequence>MNKKFSPTASTPVKKRKGRKDPNVRVTDAGPVTGDQYLKLQQKVGLELADYHALLGISMKEHYLITVNPAEPLADPGLCLHVRLLDEYPELVDPEPEVMELVQTVKRVRRDHPETPWPMPATAGLVALMLGRNSQTATTWSTGRTVPARKIMALVHHLLTLLAERDDPDRVLVRYCELIDREGQARGIDDIFTSRRWP</sequence>
<keyword evidence="3" id="KW-1185">Reference proteome</keyword>
<dbReference type="Proteomes" id="UP000035760">
    <property type="component" value="Unassembled WGS sequence"/>
</dbReference>
<accession>W6MAK4</accession>
<reference evidence="2" key="2">
    <citation type="submission" date="2014-03" db="EMBL/GenBank/DDBJ databases">
        <title>Candidatus Competibacter-lineage genomes retrieved from metagenomes reveal functional metabolic diversity.</title>
        <authorList>
            <person name="McIlroy S.J."/>
            <person name="Albertsen M."/>
            <person name="Andresen E.K."/>
            <person name="Saunders A.M."/>
            <person name="Kristiansen R."/>
            <person name="Stokholm-Bjerregaard M."/>
            <person name="Nielsen K.L."/>
            <person name="Nielsen P.H."/>
        </authorList>
    </citation>
    <scope>NUCLEOTIDE SEQUENCE</scope>
    <source>
        <strain evidence="2">Run_A_D11</strain>
    </source>
</reference>
<name>W6MAK4_9GAMM</name>
<proteinExistence type="predicted"/>
<comment type="caution">
    <text evidence="2">The sequence shown here is derived from an EMBL/GenBank/DDBJ whole genome shotgun (WGS) entry which is preliminary data.</text>
</comment>
<dbReference type="AlphaFoldDB" id="W6MAK4"/>
<feature type="region of interest" description="Disordered" evidence="1">
    <location>
        <begin position="1"/>
        <end position="31"/>
    </location>
</feature>
<reference evidence="2" key="1">
    <citation type="submission" date="2013-07" db="EMBL/GenBank/DDBJ databases">
        <authorList>
            <person name="McIlroy S."/>
        </authorList>
    </citation>
    <scope>NUCLEOTIDE SEQUENCE [LARGE SCALE GENOMIC DNA]</scope>
    <source>
        <strain evidence="2">Run_A_D11</strain>
    </source>
</reference>